<protein>
    <recommendedName>
        <fullName evidence="3">DUF3089 domain-containing protein</fullName>
    </recommendedName>
</protein>
<dbReference type="Pfam" id="PF11288">
    <property type="entry name" value="DUF3089"/>
    <property type="match status" value="1"/>
</dbReference>
<evidence type="ECO:0000313" key="2">
    <source>
        <dbReference type="Proteomes" id="UP000588068"/>
    </source>
</evidence>
<dbReference type="AlphaFoldDB" id="A0A841HRC9"/>
<dbReference type="EMBL" id="JACHHZ010000006">
    <property type="protein sequence ID" value="MBB6095911.1"/>
    <property type="molecule type" value="Genomic_DNA"/>
</dbReference>
<dbReference type="InterPro" id="IPR029058">
    <property type="entry name" value="AB_hydrolase_fold"/>
</dbReference>
<accession>A0A841HRC9</accession>
<organism evidence="1 2">
    <name type="scientific">Povalibacter uvarum</name>
    <dbReference type="NCBI Taxonomy" id="732238"/>
    <lineage>
        <taxon>Bacteria</taxon>
        <taxon>Pseudomonadati</taxon>
        <taxon>Pseudomonadota</taxon>
        <taxon>Gammaproteobacteria</taxon>
        <taxon>Steroidobacterales</taxon>
        <taxon>Steroidobacteraceae</taxon>
        <taxon>Povalibacter</taxon>
    </lineage>
</organism>
<keyword evidence="2" id="KW-1185">Reference proteome</keyword>
<reference evidence="1 2" key="1">
    <citation type="submission" date="2020-08" db="EMBL/GenBank/DDBJ databases">
        <title>Genomic Encyclopedia of Type Strains, Phase IV (KMG-IV): sequencing the most valuable type-strain genomes for metagenomic binning, comparative biology and taxonomic classification.</title>
        <authorList>
            <person name="Goeker M."/>
        </authorList>
    </citation>
    <scope>NUCLEOTIDE SEQUENCE [LARGE SCALE GENOMIC DNA]</scope>
    <source>
        <strain evidence="1 2">DSM 26723</strain>
    </source>
</reference>
<dbReference type="Proteomes" id="UP000588068">
    <property type="component" value="Unassembled WGS sequence"/>
</dbReference>
<evidence type="ECO:0008006" key="3">
    <source>
        <dbReference type="Google" id="ProtNLM"/>
    </source>
</evidence>
<name>A0A841HRC9_9GAMM</name>
<sequence length="387" mass="42952">MKKLAWGFALLVAVIGIVGYLNRDLIAMMLAFNRMKPEHSFAQDEQAAAPDYSRPDAWAALPDRADAADVVLAGATDVQATAPVDVFFVHPTTYYRPDHWNQRLDDAATNQLTDEFVLKNQASVFNGCCRVFAPRYRQATVYSFLDQGQDGPAALGLAYEDVERAFDHFIRDMNGGRPFIIAGHSQGSTHIRKLLVRRVTGTPLIERLVAVYPVGFAFDQEAYAKDVPDIPVCASETQTRCLVTWNTVGPDVREFQDTSRNICVNPLTWKADGERADFALNLGAVTFNQRFETRSGVAEDATFKPRVEVGAADARCVNGNLVVTEIRSDRFGARPMGRDNYHIYDFSLFHMNIRRNAQARVEAFMAAHSVTPANAGVDPDGSPRARE</sequence>
<comment type="caution">
    <text evidence="1">The sequence shown here is derived from an EMBL/GenBank/DDBJ whole genome shotgun (WGS) entry which is preliminary data.</text>
</comment>
<gene>
    <name evidence="1" type="ORF">HNQ60_004802</name>
</gene>
<dbReference type="InterPro" id="IPR021440">
    <property type="entry name" value="DUF3089"/>
</dbReference>
<dbReference type="RefSeq" id="WP_184335298.1">
    <property type="nucleotide sequence ID" value="NZ_JACHHZ010000006.1"/>
</dbReference>
<dbReference type="SUPFAM" id="SSF53474">
    <property type="entry name" value="alpha/beta-Hydrolases"/>
    <property type="match status" value="1"/>
</dbReference>
<evidence type="ECO:0000313" key="1">
    <source>
        <dbReference type="EMBL" id="MBB6095911.1"/>
    </source>
</evidence>
<proteinExistence type="predicted"/>